<dbReference type="GO" id="GO:0005886">
    <property type="term" value="C:plasma membrane"/>
    <property type="evidence" value="ECO:0000318"/>
    <property type="project" value="GO_Central"/>
</dbReference>
<comment type="similarity">
    <text evidence="7">Belongs to the G-protein coupled receptor 1 family.</text>
</comment>
<dbReference type="PROSITE" id="PS00237">
    <property type="entry name" value="G_PROTEIN_RECEP_F1_1"/>
    <property type="match status" value="1"/>
</dbReference>
<protein>
    <recommendedName>
        <fullName evidence="9">G-protein coupled receptors family 1 profile domain-containing protein</fullName>
    </recommendedName>
</protein>
<dbReference type="EMBL" id="DS985279">
    <property type="protein sequence ID" value="EDV19236.1"/>
    <property type="molecule type" value="Genomic_DNA"/>
</dbReference>
<keyword evidence="7" id="KW-0675">Receptor</keyword>
<proteinExistence type="inferred from homology"/>
<dbReference type="OMA" id="TIHELWI"/>
<dbReference type="InterPro" id="IPR000276">
    <property type="entry name" value="GPCR_Rhodpsn"/>
</dbReference>
<dbReference type="FunCoup" id="B3SDI0">
    <property type="interactions" value="187"/>
</dbReference>
<dbReference type="CTD" id="6759515"/>
<dbReference type="SUPFAM" id="SSF81321">
    <property type="entry name" value="Family A G protein-coupled receptor-like"/>
    <property type="match status" value="1"/>
</dbReference>
<keyword evidence="5 8" id="KW-1133">Transmembrane helix</keyword>
<dbReference type="OrthoDB" id="1883493at2759"/>
<feature type="domain" description="G-protein coupled receptors family 1 profile" evidence="9">
    <location>
        <begin position="84"/>
        <end position="343"/>
    </location>
</feature>
<dbReference type="PRINTS" id="PR00237">
    <property type="entry name" value="GPCRRHODOPSN"/>
</dbReference>
<dbReference type="HOGENOM" id="CLU_006130_0_1_1"/>
<evidence type="ECO:0000256" key="4">
    <source>
        <dbReference type="ARBA" id="ARBA00022737"/>
    </source>
</evidence>
<organism evidence="10 11">
    <name type="scientific">Trichoplax adhaerens</name>
    <name type="common">Trichoplax reptans</name>
    <dbReference type="NCBI Taxonomy" id="10228"/>
    <lineage>
        <taxon>Eukaryota</taxon>
        <taxon>Metazoa</taxon>
        <taxon>Placozoa</taxon>
        <taxon>Uniplacotomia</taxon>
        <taxon>Trichoplacea</taxon>
        <taxon>Trichoplacidae</taxon>
        <taxon>Trichoplax</taxon>
    </lineage>
</organism>
<feature type="transmembrane region" description="Helical" evidence="8">
    <location>
        <begin position="319"/>
        <end position="338"/>
    </location>
</feature>
<evidence type="ECO:0000256" key="8">
    <source>
        <dbReference type="SAM" id="Phobius"/>
    </source>
</evidence>
<dbReference type="AlphaFoldDB" id="B3SDI0"/>
<comment type="subcellular location">
    <subcellularLocation>
        <location evidence="1">Membrane</location>
    </subcellularLocation>
</comment>
<feature type="transmembrane region" description="Helical" evidence="8">
    <location>
        <begin position="148"/>
        <end position="170"/>
    </location>
</feature>
<dbReference type="KEGG" id="tad:TRIADDRAFT_1135"/>
<evidence type="ECO:0000256" key="5">
    <source>
        <dbReference type="ARBA" id="ARBA00022989"/>
    </source>
</evidence>
<feature type="transmembrane region" description="Helical" evidence="8">
    <location>
        <begin position="243"/>
        <end position="267"/>
    </location>
</feature>
<dbReference type="InterPro" id="IPR017452">
    <property type="entry name" value="GPCR_Rhodpsn_7TM"/>
</dbReference>
<dbReference type="InParanoid" id="B3SDI0"/>
<evidence type="ECO:0000256" key="2">
    <source>
        <dbReference type="ARBA" id="ARBA00022614"/>
    </source>
</evidence>
<dbReference type="GO" id="GO:0008528">
    <property type="term" value="F:G protein-coupled peptide receptor activity"/>
    <property type="evidence" value="ECO:0000318"/>
    <property type="project" value="GO_Central"/>
</dbReference>
<dbReference type="Gene3D" id="1.20.1070.10">
    <property type="entry name" value="Rhodopsin 7-helix transmembrane proteins"/>
    <property type="match status" value="1"/>
</dbReference>
<feature type="transmembrane region" description="Helical" evidence="8">
    <location>
        <begin position="288"/>
        <end position="307"/>
    </location>
</feature>
<evidence type="ECO:0000256" key="3">
    <source>
        <dbReference type="ARBA" id="ARBA00022692"/>
    </source>
</evidence>
<reference evidence="10 11" key="1">
    <citation type="journal article" date="2008" name="Nature">
        <title>The Trichoplax genome and the nature of placozoans.</title>
        <authorList>
            <person name="Srivastava M."/>
            <person name="Begovic E."/>
            <person name="Chapman J."/>
            <person name="Putnam N.H."/>
            <person name="Hellsten U."/>
            <person name="Kawashima T."/>
            <person name="Kuo A."/>
            <person name="Mitros T."/>
            <person name="Salamov A."/>
            <person name="Carpenter M.L."/>
            <person name="Signorovitch A.Y."/>
            <person name="Moreno M.A."/>
            <person name="Kamm K."/>
            <person name="Grimwood J."/>
            <person name="Schmutz J."/>
            <person name="Shapiro H."/>
            <person name="Grigoriev I.V."/>
            <person name="Buss L.W."/>
            <person name="Schierwater B."/>
            <person name="Dellaporta S.L."/>
            <person name="Rokhsar D.S."/>
        </authorList>
    </citation>
    <scope>NUCLEOTIDE SEQUENCE [LARGE SCALE GENOMIC DNA]</scope>
    <source>
        <strain evidence="10 11">Grell-BS-1999</strain>
    </source>
</reference>
<dbReference type="PROSITE" id="PS50262">
    <property type="entry name" value="G_PROTEIN_RECEP_F1_2"/>
    <property type="match status" value="1"/>
</dbReference>
<keyword evidence="2" id="KW-0433">Leucine-rich repeat</keyword>
<keyword evidence="4" id="KW-0677">Repeat</keyword>
<evidence type="ECO:0000313" key="11">
    <source>
        <dbReference type="Proteomes" id="UP000009022"/>
    </source>
</evidence>
<evidence type="ECO:0000259" key="9">
    <source>
        <dbReference type="PROSITE" id="PS50262"/>
    </source>
</evidence>
<feature type="non-terminal residue" evidence="10">
    <location>
        <position position="345"/>
    </location>
</feature>
<evidence type="ECO:0000313" key="10">
    <source>
        <dbReference type="EMBL" id="EDV19236.1"/>
    </source>
</evidence>
<feature type="transmembrane region" description="Helical" evidence="8">
    <location>
        <begin position="191"/>
        <end position="212"/>
    </location>
</feature>
<gene>
    <name evidence="10" type="ORF">TRIADDRAFT_1135</name>
</gene>
<dbReference type="Proteomes" id="UP000009022">
    <property type="component" value="Unassembled WGS sequence"/>
</dbReference>
<dbReference type="GeneID" id="6759515"/>
<feature type="transmembrane region" description="Helical" evidence="8">
    <location>
        <begin position="72"/>
        <end position="94"/>
    </location>
</feature>
<sequence length="345" mass="38675">LNFGVFRYINRNELTDIEPGSFQNLTELGILLSTRSYLCCMVPAKVTTCQPYEQKGSFSTCHNLLSHVSLQLFIWIVGCFAFIGNILVLALHKFESKSHGNNVPRILISNLAIADFVMSIYLLIIAIADGYYTGRFAQLSESWLSSGYCAFACFLCCVSSLMSVFMMLLISLDRWFCIVHPFSRHRFNAKAAIATVCTLWIFCSIFVGVPAMSSINASAENRLYGYSSICMASNLTNSTFANWLVAFIAVTICCWIITALLYIQIFLTVQQSHKNVAKSNTANDKAMAIRLLLILVTDLISWLPFYIMTLLQLTYSEDVNIITLQFIIIFALPINSAVNPCLYTL</sequence>
<dbReference type="GO" id="GO:0009755">
    <property type="term" value="P:hormone-mediated signaling pathway"/>
    <property type="evidence" value="ECO:0000318"/>
    <property type="project" value="GO_Central"/>
</dbReference>
<dbReference type="PhylomeDB" id="B3SDI0"/>
<dbReference type="FunFam" id="1.20.1070.10:FF:000263">
    <property type="entry name" value="G-protein coupled receptor GRL101-like protein"/>
    <property type="match status" value="1"/>
</dbReference>
<evidence type="ECO:0000256" key="1">
    <source>
        <dbReference type="ARBA" id="ARBA00004370"/>
    </source>
</evidence>
<keyword evidence="6 8" id="KW-0472">Membrane</keyword>
<evidence type="ECO:0000256" key="6">
    <source>
        <dbReference type="ARBA" id="ARBA00023136"/>
    </source>
</evidence>
<keyword evidence="7" id="KW-0297">G-protein coupled receptor</keyword>
<dbReference type="Pfam" id="PF00001">
    <property type="entry name" value="7tm_1"/>
    <property type="match status" value="1"/>
</dbReference>
<accession>B3SDI0</accession>
<dbReference type="eggNOG" id="KOG2087">
    <property type="taxonomic scope" value="Eukaryota"/>
</dbReference>
<keyword evidence="7" id="KW-0807">Transducer</keyword>
<feature type="non-terminal residue" evidence="10">
    <location>
        <position position="1"/>
    </location>
</feature>
<dbReference type="GO" id="GO:0007189">
    <property type="term" value="P:adenylate cyclase-activating G protein-coupled receptor signaling pathway"/>
    <property type="evidence" value="ECO:0000318"/>
    <property type="project" value="GO_Central"/>
</dbReference>
<dbReference type="RefSeq" id="XP_002118302.1">
    <property type="nucleotide sequence ID" value="XM_002118266.1"/>
</dbReference>
<evidence type="ECO:0000256" key="7">
    <source>
        <dbReference type="RuleBase" id="RU000688"/>
    </source>
</evidence>
<feature type="transmembrane region" description="Helical" evidence="8">
    <location>
        <begin position="106"/>
        <end position="128"/>
    </location>
</feature>
<keyword evidence="11" id="KW-1185">Reference proteome</keyword>
<dbReference type="PANTHER" id="PTHR24372:SF77">
    <property type="entry name" value="G-PROTEIN COUPLED RECEPTORS FAMILY 1 PROFILE DOMAIN-CONTAINING PROTEIN"/>
    <property type="match status" value="1"/>
</dbReference>
<keyword evidence="3 7" id="KW-0812">Transmembrane</keyword>
<dbReference type="PANTHER" id="PTHR24372">
    <property type="entry name" value="GLYCOPROTEIN HORMONE RECEPTOR"/>
    <property type="match status" value="1"/>
</dbReference>
<dbReference type="CDD" id="cd14980">
    <property type="entry name" value="7tmA_Glycoprotein_LRR_R-like"/>
    <property type="match status" value="1"/>
</dbReference>
<name>B3SDI0_TRIAD</name>